<organism evidence="3 4">
    <name type="scientific">Lactiplantibacillus garii</name>
    <dbReference type="NCBI Taxonomy" id="2306423"/>
    <lineage>
        <taxon>Bacteria</taxon>
        <taxon>Bacillati</taxon>
        <taxon>Bacillota</taxon>
        <taxon>Bacilli</taxon>
        <taxon>Lactobacillales</taxon>
        <taxon>Lactobacillaceae</taxon>
        <taxon>Lactiplantibacillus</taxon>
    </lineage>
</organism>
<evidence type="ECO:0000313" key="3">
    <source>
        <dbReference type="EMBL" id="RRK10677.1"/>
    </source>
</evidence>
<comment type="similarity">
    <text evidence="1">Belongs to the zinc-containing alcohol dehydrogenase family. Quinone oxidoreductase subfamily.</text>
</comment>
<evidence type="ECO:0000259" key="2">
    <source>
        <dbReference type="SMART" id="SM00829"/>
    </source>
</evidence>
<name>A0A3R8J8B3_9LACO</name>
<dbReference type="InterPro" id="IPR036291">
    <property type="entry name" value="NAD(P)-bd_dom_sf"/>
</dbReference>
<keyword evidence="1" id="KW-0560">Oxidoreductase</keyword>
<dbReference type="InterPro" id="IPR014182">
    <property type="entry name" value="ADH_Zn_typ-1"/>
</dbReference>
<keyword evidence="4" id="KW-1185">Reference proteome</keyword>
<evidence type="ECO:0000256" key="1">
    <source>
        <dbReference type="RuleBase" id="RU364000"/>
    </source>
</evidence>
<comment type="caution">
    <text evidence="3">The sequence shown here is derived from an EMBL/GenBank/DDBJ whole genome shotgun (WGS) entry which is preliminary data.</text>
</comment>
<dbReference type="SUPFAM" id="SSF51735">
    <property type="entry name" value="NAD(P)-binding Rossmann-fold domains"/>
    <property type="match status" value="1"/>
</dbReference>
<dbReference type="SMART" id="SM00829">
    <property type="entry name" value="PKS_ER"/>
    <property type="match status" value="1"/>
</dbReference>
<dbReference type="RefSeq" id="WP_125072089.1">
    <property type="nucleotide sequence ID" value="NZ_QWZQ01000016.1"/>
</dbReference>
<sequence length="339" mass="36975">MKAIGFTKHLPISNERALVDFETARPVAHGHDLLVHVTAVAVNPVDVFVWRGRGAAKETPTIIGWDAVGIVTAVGNACTLFQPGERVFYAGSFDRSGCDAEYQLVDERLVGHAPATLTDAQAAAMPLTSLTAWESLFELMPFDWQNPAANHAKRLLIINAAGGVGSVATQLAHLAGLRVIGTASRAQSAAWVQANGADVVINHHQELTQQLQQRQITSVDAVLELHNLTTYWPAIATLIKPAGTVVSTTQSNAHLNLNLIKAKRVRFAWEWMYSKSHYQTADMVTQHQILEQISQLLDAGRLKTTLTKTLRPINAANLREAHRLVESGRMRGKVVLTNA</sequence>
<dbReference type="InterPro" id="IPR011032">
    <property type="entry name" value="GroES-like_sf"/>
</dbReference>
<dbReference type="Pfam" id="PF08240">
    <property type="entry name" value="ADH_N"/>
    <property type="match status" value="1"/>
</dbReference>
<dbReference type="Proteomes" id="UP000283633">
    <property type="component" value="Unassembled WGS sequence"/>
</dbReference>
<dbReference type="NCBIfam" id="TIGR02817">
    <property type="entry name" value="adh_fam_1"/>
    <property type="match status" value="1"/>
</dbReference>
<dbReference type="InterPro" id="IPR020843">
    <property type="entry name" value="ER"/>
</dbReference>
<dbReference type="Gene3D" id="3.90.180.10">
    <property type="entry name" value="Medium-chain alcohol dehydrogenases, catalytic domain"/>
    <property type="match status" value="1"/>
</dbReference>
<reference evidence="3 4" key="1">
    <citation type="submission" date="2018-08" db="EMBL/GenBank/DDBJ databases">
        <title>Genome Lactobacillus garii FI11369.</title>
        <authorList>
            <person name="Diaz M."/>
            <person name="Narbad A."/>
        </authorList>
    </citation>
    <scope>NUCLEOTIDE SEQUENCE [LARGE SCALE GENOMIC DNA]</scope>
    <source>
        <strain evidence="3 4">FI11369</strain>
    </source>
</reference>
<protein>
    <recommendedName>
        <fullName evidence="1">Zinc-type alcohol dehydrogenase-like protein</fullName>
    </recommendedName>
</protein>
<proteinExistence type="inferred from homology"/>
<dbReference type="Gene3D" id="3.40.50.720">
    <property type="entry name" value="NAD(P)-binding Rossmann-like Domain"/>
    <property type="match status" value="1"/>
</dbReference>
<dbReference type="InterPro" id="IPR013154">
    <property type="entry name" value="ADH-like_N"/>
</dbReference>
<dbReference type="SUPFAM" id="SSF50129">
    <property type="entry name" value="GroES-like"/>
    <property type="match status" value="1"/>
</dbReference>
<feature type="domain" description="Enoyl reductase (ER)" evidence="2">
    <location>
        <begin position="12"/>
        <end position="336"/>
    </location>
</feature>
<dbReference type="PANTHER" id="PTHR43482:SF1">
    <property type="entry name" value="PROTEIN AST1-RELATED"/>
    <property type="match status" value="1"/>
</dbReference>
<dbReference type="PANTHER" id="PTHR43482">
    <property type="entry name" value="PROTEIN AST1-RELATED"/>
    <property type="match status" value="1"/>
</dbReference>
<dbReference type="InterPro" id="IPR052585">
    <property type="entry name" value="Lipid_raft_assoc_Zn_ADH"/>
</dbReference>
<gene>
    <name evidence="3" type="ORF">D1831_06335</name>
</gene>
<dbReference type="EMBL" id="QWZQ01000016">
    <property type="protein sequence ID" value="RRK10677.1"/>
    <property type="molecule type" value="Genomic_DNA"/>
</dbReference>
<dbReference type="CDD" id="cd08252">
    <property type="entry name" value="AL_MDR"/>
    <property type="match status" value="1"/>
</dbReference>
<accession>A0A3R8J8B3</accession>
<dbReference type="GO" id="GO:0016491">
    <property type="term" value="F:oxidoreductase activity"/>
    <property type="evidence" value="ECO:0007669"/>
    <property type="project" value="UniProtKB-KW"/>
</dbReference>
<keyword evidence="1" id="KW-0479">Metal-binding</keyword>
<evidence type="ECO:0000313" key="4">
    <source>
        <dbReference type="Proteomes" id="UP000283633"/>
    </source>
</evidence>
<dbReference type="AlphaFoldDB" id="A0A3R8J8B3"/>
<dbReference type="Pfam" id="PF13602">
    <property type="entry name" value="ADH_zinc_N_2"/>
    <property type="match status" value="1"/>
</dbReference>
<dbReference type="OrthoDB" id="9792162at2"/>
<dbReference type="GO" id="GO:0008270">
    <property type="term" value="F:zinc ion binding"/>
    <property type="evidence" value="ECO:0007669"/>
    <property type="project" value="InterPro"/>
</dbReference>
<keyword evidence="1" id="KW-0862">Zinc</keyword>